<gene>
    <name evidence="1" type="ORF">Ahy_B08g093183</name>
</gene>
<keyword evidence="2" id="KW-1185">Reference proteome</keyword>
<reference evidence="1 2" key="1">
    <citation type="submission" date="2019-01" db="EMBL/GenBank/DDBJ databases">
        <title>Sequencing of cultivated peanut Arachis hypogaea provides insights into genome evolution and oil improvement.</title>
        <authorList>
            <person name="Chen X."/>
        </authorList>
    </citation>
    <scope>NUCLEOTIDE SEQUENCE [LARGE SCALE GENOMIC DNA]</scope>
    <source>
        <strain evidence="2">cv. Fuhuasheng</strain>
        <tissue evidence="1">Leaves</tissue>
    </source>
</reference>
<evidence type="ECO:0000313" key="1">
    <source>
        <dbReference type="EMBL" id="RYQ97169.1"/>
    </source>
</evidence>
<sequence>MSDQQKGLMQVFQEMMPAVEYRLCLRHLYANCKKAYGGNKTILRDIILSIAKATYVEEWERRMTKLIHINHQCYEKLVSLDPKLWCKSHFTFLAKRDMLMNNISKAFNDRNLEARDKPILNYVRVDSMLLDVSVC</sequence>
<comment type="caution">
    <text evidence="1">The sequence shown here is derived from an EMBL/GenBank/DDBJ whole genome shotgun (WGS) entry which is preliminary data.</text>
</comment>
<dbReference type="EMBL" id="SDMP01000018">
    <property type="protein sequence ID" value="RYQ97169.1"/>
    <property type="molecule type" value="Genomic_DNA"/>
</dbReference>
<dbReference type="PANTHER" id="PTHR31973">
    <property type="entry name" value="POLYPROTEIN, PUTATIVE-RELATED"/>
    <property type="match status" value="1"/>
</dbReference>
<dbReference type="Proteomes" id="UP000289738">
    <property type="component" value="Chromosome B08"/>
</dbReference>
<evidence type="ECO:0000313" key="2">
    <source>
        <dbReference type="Proteomes" id="UP000289738"/>
    </source>
</evidence>
<dbReference type="AlphaFoldDB" id="A0A444Y5I8"/>
<name>A0A444Y5I8_ARAHY</name>
<organism evidence="1 2">
    <name type="scientific">Arachis hypogaea</name>
    <name type="common">Peanut</name>
    <dbReference type="NCBI Taxonomy" id="3818"/>
    <lineage>
        <taxon>Eukaryota</taxon>
        <taxon>Viridiplantae</taxon>
        <taxon>Streptophyta</taxon>
        <taxon>Embryophyta</taxon>
        <taxon>Tracheophyta</taxon>
        <taxon>Spermatophyta</taxon>
        <taxon>Magnoliopsida</taxon>
        <taxon>eudicotyledons</taxon>
        <taxon>Gunneridae</taxon>
        <taxon>Pentapetalae</taxon>
        <taxon>rosids</taxon>
        <taxon>fabids</taxon>
        <taxon>Fabales</taxon>
        <taxon>Fabaceae</taxon>
        <taxon>Papilionoideae</taxon>
        <taxon>50 kb inversion clade</taxon>
        <taxon>dalbergioids sensu lato</taxon>
        <taxon>Dalbergieae</taxon>
        <taxon>Pterocarpus clade</taxon>
        <taxon>Arachis</taxon>
    </lineage>
</organism>
<accession>A0A444Y5I8</accession>
<evidence type="ECO:0008006" key="3">
    <source>
        <dbReference type="Google" id="ProtNLM"/>
    </source>
</evidence>
<proteinExistence type="predicted"/>
<dbReference type="PANTHER" id="PTHR31973:SF187">
    <property type="entry name" value="MUTATOR TRANSPOSASE MUDRA PROTEIN"/>
    <property type="match status" value="1"/>
</dbReference>
<protein>
    <recommendedName>
        <fullName evidence="3">MULE transposase domain-containing protein</fullName>
    </recommendedName>
</protein>